<evidence type="ECO:0000313" key="5">
    <source>
        <dbReference type="EMBL" id="SBT13494.1"/>
    </source>
</evidence>
<dbReference type="InterPro" id="IPR003313">
    <property type="entry name" value="AraC-bd"/>
</dbReference>
<dbReference type="SMART" id="SM00342">
    <property type="entry name" value="HTH_ARAC"/>
    <property type="match status" value="1"/>
</dbReference>
<evidence type="ECO:0000256" key="1">
    <source>
        <dbReference type="ARBA" id="ARBA00023015"/>
    </source>
</evidence>
<dbReference type="SUPFAM" id="SSF46689">
    <property type="entry name" value="Homeodomain-like"/>
    <property type="match status" value="1"/>
</dbReference>
<dbReference type="InterPro" id="IPR014710">
    <property type="entry name" value="RmlC-like_jellyroll"/>
</dbReference>
<dbReference type="PROSITE" id="PS00041">
    <property type="entry name" value="HTH_ARAC_FAMILY_1"/>
    <property type="match status" value="1"/>
</dbReference>
<evidence type="ECO:0000256" key="2">
    <source>
        <dbReference type="ARBA" id="ARBA00023125"/>
    </source>
</evidence>
<gene>
    <name evidence="5" type="primary">rhaS_3</name>
    <name evidence="5" type="ORF">VCE7224_02243</name>
</gene>
<dbReference type="SUPFAM" id="SSF51182">
    <property type="entry name" value="RmlC-like cupins"/>
    <property type="match status" value="1"/>
</dbReference>
<accession>A0A1C3JEH0</accession>
<sequence>MIHLKPNEFFLNSKSSITTELRSPQEPFPEHYHSFEEIIIVSKGSGIHVVNDIPMCLSKNYVCFVAQRDRHLFENVSDLFLSNVLFIRDKFQSCPQLSQFLPNTETGSVEWFIEDETAQRVNYIIERLNFESHCNNVTSEAMSELLFQQLIVELWRGKIVDTERLSLDDRVIAALVHINKNYASALNIDSLACFANLPVRVLTKEIKRATGMSFNHYLHFIRAKQAMYLLINTEHSITDIAFDVGYSDSNYFSTKFKQVLNKKPRDIRVNYRD</sequence>
<reference evidence="6" key="1">
    <citation type="submission" date="2016-06" db="EMBL/GenBank/DDBJ databases">
        <authorList>
            <person name="Rodrigo-Torres L."/>
            <person name="Arahal D.R."/>
        </authorList>
    </citation>
    <scope>NUCLEOTIDE SEQUENCE [LARGE SCALE GENOMIC DNA]</scope>
    <source>
        <strain evidence="6">CECT 7224</strain>
    </source>
</reference>
<dbReference type="InterPro" id="IPR011051">
    <property type="entry name" value="RmlC_Cupin_sf"/>
</dbReference>
<dbReference type="InterPro" id="IPR009057">
    <property type="entry name" value="Homeodomain-like_sf"/>
</dbReference>
<feature type="domain" description="HTH araC/xylS-type" evidence="4">
    <location>
        <begin position="172"/>
        <end position="270"/>
    </location>
</feature>
<dbReference type="PANTHER" id="PTHR43280:SF28">
    <property type="entry name" value="HTH-TYPE TRANSCRIPTIONAL ACTIVATOR RHAS"/>
    <property type="match status" value="1"/>
</dbReference>
<proteinExistence type="predicted"/>
<dbReference type="PANTHER" id="PTHR43280">
    <property type="entry name" value="ARAC-FAMILY TRANSCRIPTIONAL REGULATOR"/>
    <property type="match status" value="1"/>
</dbReference>
<organism evidence="5 6">
    <name type="scientific">Vibrio celticus</name>
    <dbReference type="NCBI Taxonomy" id="446372"/>
    <lineage>
        <taxon>Bacteria</taxon>
        <taxon>Pseudomonadati</taxon>
        <taxon>Pseudomonadota</taxon>
        <taxon>Gammaproteobacteria</taxon>
        <taxon>Vibrionales</taxon>
        <taxon>Vibrionaceae</taxon>
        <taxon>Vibrio</taxon>
    </lineage>
</organism>
<dbReference type="RefSeq" id="WP_065676500.1">
    <property type="nucleotide sequence ID" value="NZ_AP025463.1"/>
</dbReference>
<keyword evidence="6" id="KW-1185">Reference proteome</keyword>
<name>A0A1C3JEH0_9VIBR</name>
<dbReference type="Gene3D" id="2.60.120.10">
    <property type="entry name" value="Jelly Rolls"/>
    <property type="match status" value="1"/>
</dbReference>
<dbReference type="EMBL" id="FLQZ01000043">
    <property type="protein sequence ID" value="SBT13494.1"/>
    <property type="molecule type" value="Genomic_DNA"/>
</dbReference>
<evidence type="ECO:0000313" key="6">
    <source>
        <dbReference type="Proteomes" id="UP000092819"/>
    </source>
</evidence>
<dbReference type="Gene3D" id="1.10.10.60">
    <property type="entry name" value="Homeodomain-like"/>
    <property type="match status" value="1"/>
</dbReference>
<evidence type="ECO:0000256" key="3">
    <source>
        <dbReference type="ARBA" id="ARBA00023163"/>
    </source>
</evidence>
<dbReference type="Proteomes" id="UP000092819">
    <property type="component" value="Unassembled WGS sequence"/>
</dbReference>
<dbReference type="GO" id="GO:0003700">
    <property type="term" value="F:DNA-binding transcription factor activity"/>
    <property type="evidence" value="ECO:0007669"/>
    <property type="project" value="InterPro"/>
</dbReference>
<protein>
    <submittedName>
        <fullName evidence="5">HTH-type transcriptional activator RhaS</fullName>
    </submittedName>
</protein>
<keyword evidence="2" id="KW-0238">DNA-binding</keyword>
<keyword evidence="3" id="KW-0804">Transcription</keyword>
<dbReference type="InterPro" id="IPR018062">
    <property type="entry name" value="HTH_AraC-typ_CS"/>
</dbReference>
<dbReference type="PROSITE" id="PS01124">
    <property type="entry name" value="HTH_ARAC_FAMILY_2"/>
    <property type="match status" value="1"/>
</dbReference>
<dbReference type="GO" id="GO:0043565">
    <property type="term" value="F:sequence-specific DNA binding"/>
    <property type="evidence" value="ECO:0007669"/>
    <property type="project" value="InterPro"/>
</dbReference>
<evidence type="ECO:0000259" key="4">
    <source>
        <dbReference type="PROSITE" id="PS01124"/>
    </source>
</evidence>
<dbReference type="AlphaFoldDB" id="A0A1C3JEH0"/>
<dbReference type="Pfam" id="PF12833">
    <property type="entry name" value="HTH_18"/>
    <property type="match status" value="1"/>
</dbReference>
<keyword evidence="1" id="KW-0805">Transcription regulation</keyword>
<dbReference type="Pfam" id="PF02311">
    <property type="entry name" value="AraC_binding"/>
    <property type="match status" value="1"/>
</dbReference>
<dbReference type="InterPro" id="IPR018060">
    <property type="entry name" value="HTH_AraC"/>
</dbReference>